<dbReference type="InterPro" id="IPR024690">
    <property type="entry name" value="CN_hydtase_beta_dom_C"/>
</dbReference>
<feature type="domain" description="Nitrile hydratase beta subunit" evidence="1">
    <location>
        <begin position="3"/>
        <end position="94"/>
    </location>
</feature>
<organism evidence="2 3">
    <name type="scientific">Belnapia rosea</name>
    <dbReference type="NCBI Taxonomy" id="938405"/>
    <lineage>
        <taxon>Bacteria</taxon>
        <taxon>Pseudomonadati</taxon>
        <taxon>Pseudomonadota</taxon>
        <taxon>Alphaproteobacteria</taxon>
        <taxon>Acetobacterales</taxon>
        <taxon>Roseomonadaceae</taxon>
        <taxon>Belnapia</taxon>
    </lineage>
</organism>
<dbReference type="STRING" id="938405.SAMN02927895_04491"/>
<dbReference type="Proteomes" id="UP000198925">
    <property type="component" value="Unassembled WGS sequence"/>
</dbReference>
<proteinExistence type="predicted"/>
<dbReference type="AlphaFoldDB" id="A0A1G6Y5K9"/>
<evidence type="ECO:0000259" key="1">
    <source>
        <dbReference type="Pfam" id="PF02211"/>
    </source>
</evidence>
<keyword evidence="3" id="KW-1185">Reference proteome</keyword>
<accession>A0A1G6Y5K9</accession>
<protein>
    <submittedName>
        <fullName evidence="2">Nitrile hydratase</fullName>
    </submittedName>
</protein>
<dbReference type="SUPFAM" id="SSF50090">
    <property type="entry name" value="Electron transport accessory proteins"/>
    <property type="match status" value="1"/>
</dbReference>
<sequence length="103" mass="11615">MSAAFAPGTRVRVKDDWPERRGPCHIRTPHYLRGREGVVQAVLGEFPNPEDLAFARPAPRRTLYHVLFDQKPVWDEGEAGDGLLVEIFEHWLEPAATPTQEAA</sequence>
<dbReference type="EMBL" id="FMZX01000013">
    <property type="protein sequence ID" value="SDD85688.1"/>
    <property type="molecule type" value="Genomic_DNA"/>
</dbReference>
<evidence type="ECO:0000313" key="3">
    <source>
        <dbReference type="Proteomes" id="UP000198925"/>
    </source>
</evidence>
<dbReference type="RefSeq" id="WP_090664303.1">
    <property type="nucleotide sequence ID" value="NZ_FMZX01000013.1"/>
</dbReference>
<dbReference type="InterPro" id="IPR008990">
    <property type="entry name" value="Elect_transpt_acc-like_dom_sf"/>
</dbReference>
<name>A0A1G6Y5K9_9PROT</name>
<gene>
    <name evidence="2" type="ORF">SAMN04487779_1013114</name>
</gene>
<evidence type="ECO:0000313" key="2">
    <source>
        <dbReference type="EMBL" id="SDD85688.1"/>
    </source>
</evidence>
<reference evidence="2 3" key="1">
    <citation type="submission" date="2016-10" db="EMBL/GenBank/DDBJ databases">
        <authorList>
            <person name="de Groot N.N."/>
        </authorList>
    </citation>
    <scope>NUCLEOTIDE SEQUENCE [LARGE SCALE GENOMIC DNA]</scope>
    <source>
        <strain evidence="2 3">CPCC 100156</strain>
    </source>
</reference>
<dbReference type="Gene3D" id="2.30.30.50">
    <property type="match status" value="1"/>
</dbReference>
<dbReference type="Pfam" id="PF02211">
    <property type="entry name" value="NHase_beta_C"/>
    <property type="match status" value="1"/>
</dbReference>